<dbReference type="EMBL" id="JASCZI010273688">
    <property type="protein sequence ID" value="MED6225206.1"/>
    <property type="molecule type" value="Genomic_DNA"/>
</dbReference>
<organism evidence="1 2">
    <name type="scientific">Stylosanthes scabra</name>
    <dbReference type="NCBI Taxonomy" id="79078"/>
    <lineage>
        <taxon>Eukaryota</taxon>
        <taxon>Viridiplantae</taxon>
        <taxon>Streptophyta</taxon>
        <taxon>Embryophyta</taxon>
        <taxon>Tracheophyta</taxon>
        <taxon>Spermatophyta</taxon>
        <taxon>Magnoliopsida</taxon>
        <taxon>eudicotyledons</taxon>
        <taxon>Gunneridae</taxon>
        <taxon>Pentapetalae</taxon>
        <taxon>rosids</taxon>
        <taxon>fabids</taxon>
        <taxon>Fabales</taxon>
        <taxon>Fabaceae</taxon>
        <taxon>Papilionoideae</taxon>
        <taxon>50 kb inversion clade</taxon>
        <taxon>dalbergioids sensu lato</taxon>
        <taxon>Dalbergieae</taxon>
        <taxon>Pterocarpus clade</taxon>
        <taxon>Stylosanthes</taxon>
    </lineage>
</organism>
<protein>
    <submittedName>
        <fullName evidence="1">Uncharacterized protein</fullName>
    </submittedName>
</protein>
<comment type="caution">
    <text evidence="1">The sequence shown here is derived from an EMBL/GenBank/DDBJ whole genome shotgun (WGS) entry which is preliminary data.</text>
</comment>
<name>A0ABU6ZTV1_9FABA</name>
<evidence type="ECO:0000313" key="2">
    <source>
        <dbReference type="Proteomes" id="UP001341840"/>
    </source>
</evidence>
<dbReference type="Proteomes" id="UP001341840">
    <property type="component" value="Unassembled WGS sequence"/>
</dbReference>
<gene>
    <name evidence="1" type="ORF">PIB30_091477</name>
</gene>
<accession>A0ABU6ZTV1</accession>
<keyword evidence="2" id="KW-1185">Reference proteome</keyword>
<proteinExistence type="predicted"/>
<sequence length="108" mass="12538">MPNGVYHNSQSTTLLEPSGELMHPLNLEELREAVMKDCHTIAEMKMMGSWKAVMTFNSIANMVEAENSSCILNQFAEIRRWTPREVNRSRRRWLEIYGLPANAWTKQI</sequence>
<reference evidence="1 2" key="1">
    <citation type="journal article" date="2023" name="Plants (Basel)">
        <title>Bridging the Gap: Combining Genomics and Transcriptomics Approaches to Understand Stylosanthes scabra, an Orphan Legume from the Brazilian Caatinga.</title>
        <authorList>
            <person name="Ferreira-Neto J.R.C."/>
            <person name="da Silva M.D."/>
            <person name="Binneck E."/>
            <person name="de Melo N.F."/>
            <person name="da Silva R.H."/>
            <person name="de Melo A.L.T.M."/>
            <person name="Pandolfi V."/>
            <person name="Bustamante F.O."/>
            <person name="Brasileiro-Vidal A.C."/>
            <person name="Benko-Iseppon A.M."/>
        </authorList>
    </citation>
    <scope>NUCLEOTIDE SEQUENCE [LARGE SCALE GENOMIC DNA]</scope>
    <source>
        <tissue evidence="1">Leaves</tissue>
    </source>
</reference>
<evidence type="ECO:0000313" key="1">
    <source>
        <dbReference type="EMBL" id="MED6225206.1"/>
    </source>
</evidence>